<dbReference type="InterPro" id="IPR036047">
    <property type="entry name" value="F-box-like_dom_sf"/>
</dbReference>
<dbReference type="InterPro" id="IPR052121">
    <property type="entry name" value="F-box_SCF_Substrate_Recog"/>
</dbReference>
<dbReference type="SUPFAM" id="SSF81383">
    <property type="entry name" value="F-box domain"/>
    <property type="match status" value="1"/>
</dbReference>
<evidence type="ECO:0000256" key="2">
    <source>
        <dbReference type="ARBA" id="ARBA00022786"/>
    </source>
</evidence>
<dbReference type="PANTHER" id="PTHR46550">
    <property type="entry name" value="F-BOX ONLY PROTEIN 3"/>
    <property type="match status" value="1"/>
</dbReference>
<dbReference type="Pfam" id="PF12014">
    <property type="entry name" value="Cyclin_D1_bind"/>
    <property type="match status" value="1"/>
</dbReference>
<evidence type="ECO:0000259" key="3">
    <source>
        <dbReference type="PROSITE" id="PS50181"/>
    </source>
</evidence>
<gene>
    <name evidence="4" type="ORF">RDB_LOCUS23736</name>
</gene>
<dbReference type="PROSITE" id="PS50181">
    <property type="entry name" value="FBOX"/>
    <property type="match status" value="1"/>
</dbReference>
<proteinExistence type="predicted"/>
<dbReference type="InterPro" id="IPR001810">
    <property type="entry name" value="F-box_dom"/>
</dbReference>
<dbReference type="AlphaFoldDB" id="A0A8H2WHG8"/>
<dbReference type="PANTHER" id="PTHR46550:SF1">
    <property type="entry name" value="F-BOX PROTEIN 3"/>
    <property type="match status" value="1"/>
</dbReference>
<feature type="domain" description="F-box" evidence="3">
    <location>
        <begin position="1"/>
        <end position="44"/>
    </location>
</feature>
<comment type="pathway">
    <text evidence="1">Protein modification; protein ubiquitination.</text>
</comment>
<protein>
    <recommendedName>
        <fullName evidence="3">F-box domain-containing protein</fullName>
    </recommendedName>
</protein>
<evidence type="ECO:0000313" key="4">
    <source>
        <dbReference type="EMBL" id="CAE6378720.1"/>
    </source>
</evidence>
<reference evidence="4" key="1">
    <citation type="submission" date="2021-01" db="EMBL/GenBank/DDBJ databases">
        <authorList>
            <person name="Kaushik A."/>
        </authorList>
    </citation>
    <scope>NUCLEOTIDE SEQUENCE</scope>
    <source>
        <strain evidence="4">AG1-1A</strain>
    </source>
</reference>
<dbReference type="Pfam" id="PF12937">
    <property type="entry name" value="F-box-like"/>
    <property type="match status" value="1"/>
</dbReference>
<dbReference type="EMBL" id="CAJMWR010000455">
    <property type="protein sequence ID" value="CAE6378720.1"/>
    <property type="molecule type" value="Genomic_DNA"/>
</dbReference>
<organism evidence="4 5">
    <name type="scientific">Rhizoctonia solani</name>
    <dbReference type="NCBI Taxonomy" id="456999"/>
    <lineage>
        <taxon>Eukaryota</taxon>
        <taxon>Fungi</taxon>
        <taxon>Dikarya</taxon>
        <taxon>Basidiomycota</taxon>
        <taxon>Agaricomycotina</taxon>
        <taxon>Agaricomycetes</taxon>
        <taxon>Cantharellales</taxon>
        <taxon>Ceratobasidiaceae</taxon>
        <taxon>Rhizoctonia</taxon>
    </lineage>
</organism>
<accession>A0A8H2WHG8</accession>
<evidence type="ECO:0000313" key="5">
    <source>
        <dbReference type="Proteomes" id="UP000663840"/>
    </source>
</evidence>
<dbReference type="Proteomes" id="UP000663840">
    <property type="component" value="Unassembled WGS sequence"/>
</dbReference>
<dbReference type="SMART" id="SM00256">
    <property type="entry name" value="FBOX"/>
    <property type="match status" value="1"/>
</dbReference>
<dbReference type="GO" id="GO:0005737">
    <property type="term" value="C:cytoplasm"/>
    <property type="evidence" value="ECO:0007669"/>
    <property type="project" value="TreeGrafter"/>
</dbReference>
<name>A0A8H2WHG8_9AGAM</name>
<dbReference type="Gene3D" id="1.20.1280.50">
    <property type="match status" value="1"/>
</dbReference>
<sequence length="480" mass="53242">MESLPTELLTTCFAYLEPHDLMNVLSVSRTLRSAASHDALWRSHCEHVYNKGSQDILGWRPVESFIGLKCHLVWRRLAILEPYLGWWMSIDELPAGSVMRIWVDGLTLVVSSVLPAATAPSTSIPETLALTNTMDYIVALTVRRGLASPLYIDAQNVCLDQWSAKQSVQWLQEGPSRIMHQPHRIQNFYVSNKFKANSPSQQQPLKWTFRNSPSLVNAITHEDIVYDEEGYAIVKSVPTLSFPRGQSPRPFVGIPSPFEESDSSTLIAGGAWIASYGEVHGCEFLHIHARRINEHDLNGQWGDEGSLADAVTPTAQDVQSIFMLPAPPAPVISSQDVQVGNIIIEAIKMTGDANVPRGVRTFFGFVDHPETWSGPSENGEFVPRATSHPWPLAPGSTFQRGIPAAALHTDLSEMKAQDIPARGMTMAGLMRVADTGFSNPKWASATVHIVSRREIRVMLLDGHHVTTFYKVQKSMFEPMN</sequence>
<evidence type="ECO:0000256" key="1">
    <source>
        <dbReference type="ARBA" id="ARBA00004906"/>
    </source>
</evidence>
<keyword evidence="2" id="KW-0833">Ubl conjugation pathway</keyword>
<comment type="caution">
    <text evidence="4">The sequence shown here is derived from an EMBL/GenBank/DDBJ whole genome shotgun (WGS) entry which is preliminary data.</text>
</comment>